<evidence type="ECO:0000256" key="4">
    <source>
        <dbReference type="ARBA" id="ARBA00023098"/>
    </source>
</evidence>
<feature type="domain" description="PLA2c" evidence="7">
    <location>
        <begin position="156"/>
        <end position="707"/>
    </location>
</feature>
<dbReference type="InterPro" id="IPR016035">
    <property type="entry name" value="Acyl_Trfase/lysoPLipase"/>
</dbReference>
<dbReference type="EC" id="3.1.1.5" evidence="6"/>
<dbReference type="Gene3D" id="3.40.1090.10">
    <property type="entry name" value="Cytosolic phospholipase A2 catalytic domain"/>
    <property type="match status" value="1"/>
</dbReference>
<keyword evidence="9" id="KW-1185">Reference proteome</keyword>
<name>A0AAD7VBP6_9FUNG</name>
<dbReference type="CDD" id="cd00147">
    <property type="entry name" value="cPLA2_like"/>
    <property type="match status" value="1"/>
</dbReference>
<dbReference type="PROSITE" id="PS51210">
    <property type="entry name" value="PLA2C"/>
    <property type="match status" value="1"/>
</dbReference>
<evidence type="ECO:0000313" key="9">
    <source>
        <dbReference type="Proteomes" id="UP001234581"/>
    </source>
</evidence>
<dbReference type="GO" id="GO:0005829">
    <property type="term" value="C:cytosol"/>
    <property type="evidence" value="ECO:0007669"/>
    <property type="project" value="TreeGrafter"/>
</dbReference>
<comment type="catalytic activity">
    <reaction evidence="6">
        <text>a 1-acyl-sn-glycero-3-phosphocholine + H2O = sn-glycerol 3-phosphocholine + a fatty acid + H(+)</text>
        <dbReference type="Rhea" id="RHEA:15177"/>
        <dbReference type="ChEBI" id="CHEBI:15377"/>
        <dbReference type="ChEBI" id="CHEBI:15378"/>
        <dbReference type="ChEBI" id="CHEBI:16870"/>
        <dbReference type="ChEBI" id="CHEBI:28868"/>
        <dbReference type="ChEBI" id="CHEBI:58168"/>
        <dbReference type="EC" id="3.1.1.5"/>
    </reaction>
</comment>
<reference evidence="8 9" key="1">
    <citation type="submission" date="2023-03" db="EMBL/GenBank/DDBJ databases">
        <title>Genome sequence of Lichtheimia ornata CBS 291.66.</title>
        <authorList>
            <person name="Mohabir J.T."/>
            <person name="Shea T.P."/>
            <person name="Kurbessoian T."/>
            <person name="Berby B."/>
            <person name="Fontaine J."/>
            <person name="Livny J."/>
            <person name="Gnirke A."/>
            <person name="Stajich J.E."/>
            <person name="Cuomo C.A."/>
        </authorList>
    </citation>
    <scope>NUCLEOTIDE SEQUENCE [LARGE SCALE GENOMIC DNA]</scope>
    <source>
        <strain evidence="8">CBS 291.66</strain>
    </source>
</reference>
<evidence type="ECO:0000256" key="5">
    <source>
        <dbReference type="PROSITE-ProRule" id="PRU00555"/>
    </source>
</evidence>
<dbReference type="PANTHER" id="PTHR10728:SF40">
    <property type="entry name" value="PATATIN FAMILY PROTEIN"/>
    <property type="match status" value="1"/>
</dbReference>
<keyword evidence="2 5" id="KW-0378">Hydrolase</keyword>
<evidence type="ECO:0000256" key="1">
    <source>
        <dbReference type="ARBA" id="ARBA00008780"/>
    </source>
</evidence>
<dbReference type="GO" id="GO:0004622">
    <property type="term" value="F:phosphatidylcholine lysophospholipase activity"/>
    <property type="evidence" value="ECO:0007669"/>
    <property type="project" value="UniProtKB-EC"/>
</dbReference>
<evidence type="ECO:0000256" key="6">
    <source>
        <dbReference type="RuleBase" id="RU362103"/>
    </source>
</evidence>
<evidence type="ECO:0000313" key="8">
    <source>
        <dbReference type="EMBL" id="KAJ8662071.1"/>
    </source>
</evidence>
<proteinExistence type="inferred from homology"/>
<dbReference type="SMART" id="SM00022">
    <property type="entry name" value="PLAc"/>
    <property type="match status" value="1"/>
</dbReference>
<dbReference type="GeneID" id="83209820"/>
<dbReference type="EMBL" id="JARTCD010000006">
    <property type="protein sequence ID" value="KAJ8662071.1"/>
    <property type="molecule type" value="Genomic_DNA"/>
</dbReference>
<accession>A0AAD7VBP6</accession>
<dbReference type="RefSeq" id="XP_058346984.1">
    <property type="nucleotide sequence ID" value="XM_058482486.1"/>
</dbReference>
<keyword evidence="3 5" id="KW-0442">Lipid degradation</keyword>
<dbReference type="InterPro" id="IPR002642">
    <property type="entry name" value="LysoPLipase_cat_dom"/>
</dbReference>
<comment type="caution">
    <text evidence="8">The sequence shown here is derived from an EMBL/GenBank/DDBJ whole genome shotgun (WGS) entry which is preliminary data.</text>
</comment>
<keyword evidence="4 5" id="KW-0443">Lipid metabolism</keyword>
<dbReference type="Proteomes" id="UP001234581">
    <property type="component" value="Unassembled WGS sequence"/>
</dbReference>
<dbReference type="GO" id="GO:0046475">
    <property type="term" value="P:glycerophospholipid catabolic process"/>
    <property type="evidence" value="ECO:0007669"/>
    <property type="project" value="TreeGrafter"/>
</dbReference>
<dbReference type="AlphaFoldDB" id="A0AAD7VBP6"/>
<sequence>MFQRSCPRRASKWALGVSAVAATTLATLYSSHNKPIRSPLLLPTVYAEANNSPDRSLHDKNDNNNKDKVNELIGNLFRRSDIVRMMHVPSIPSMTAKLPSTEEINEKIAELYPSFTSQFEYLKQSYAYLWDFLSMEDFRHMMTEMEKEASDEKAYPEVAEDAHVRMGVSLSEGEQAFLQARKTRQREAFANFIGVPVNQVEIPDIPVTGIATSGGGYRAMVGSAGYLKAMKDTGVLDTVTYLAGVSGSCWGLAQLYSPLTDTNFETMKDHLKSHVHTHLANMNNFISILQAAPQNSKILMQGIIERYYQQNGDINLVDIFGMMLGGTLLTRKKTISKEEKDDSTLEEPDGTLIKPLLLDRKTMKLSNQRKYIEDGSLPMPIYCVVRHDIESDPDEGDVYQWFEFTPFEMGSEEINAWIPVWAFGRKFEQGKNIERLPEQTMGIMMGVFGSAFAASLSHFYQEIRSFVPSSALEKADGLLLQYRDSMSVYHPISPAWFPNPFYQLHVQAWTPVIDRLINSKRLCLADAGLDNNIPFYPLLRKGRDVDVIFAIDLSADIQTAPHFERAEGYVRRRGIEGWPKGAGWPKDSEQGLGTCTVFASEATEKPEQHVSSNMDPDHHPVTLVYFPLISNPNYDPDFDPQTAEFCSTWNFVYTPDQVQQLMGLAETNWKDNVDHVRDVLRKVWERKREQRLARERAISQQQIAQIA</sequence>
<gene>
    <name evidence="8" type="ORF">O0I10_002403</name>
</gene>
<evidence type="ECO:0000259" key="7">
    <source>
        <dbReference type="PROSITE" id="PS51210"/>
    </source>
</evidence>
<dbReference type="SUPFAM" id="SSF52151">
    <property type="entry name" value="FabD/lysophospholipase-like"/>
    <property type="match status" value="1"/>
</dbReference>
<evidence type="ECO:0000256" key="3">
    <source>
        <dbReference type="ARBA" id="ARBA00022963"/>
    </source>
</evidence>
<dbReference type="Pfam" id="PF01735">
    <property type="entry name" value="PLA2_B"/>
    <property type="match status" value="2"/>
</dbReference>
<dbReference type="PANTHER" id="PTHR10728">
    <property type="entry name" value="CYTOSOLIC PHOSPHOLIPASE A2"/>
    <property type="match status" value="1"/>
</dbReference>
<evidence type="ECO:0000256" key="2">
    <source>
        <dbReference type="ARBA" id="ARBA00022801"/>
    </source>
</evidence>
<dbReference type="GO" id="GO:0004623">
    <property type="term" value="F:phospholipase A2 activity"/>
    <property type="evidence" value="ECO:0007669"/>
    <property type="project" value="TreeGrafter"/>
</dbReference>
<organism evidence="8 9">
    <name type="scientific">Lichtheimia ornata</name>
    <dbReference type="NCBI Taxonomy" id="688661"/>
    <lineage>
        <taxon>Eukaryota</taxon>
        <taxon>Fungi</taxon>
        <taxon>Fungi incertae sedis</taxon>
        <taxon>Mucoromycota</taxon>
        <taxon>Mucoromycotina</taxon>
        <taxon>Mucoromycetes</taxon>
        <taxon>Mucorales</taxon>
        <taxon>Lichtheimiaceae</taxon>
        <taxon>Lichtheimia</taxon>
    </lineage>
</organism>
<protein>
    <recommendedName>
        <fullName evidence="6">Lysophospholipase</fullName>
        <ecNumber evidence="6">3.1.1.5</ecNumber>
    </recommendedName>
</protein>
<comment type="similarity">
    <text evidence="1 6">Belongs to the lysophospholipase family.</text>
</comment>